<name>A0A1I0LC80_9ACTN</name>
<dbReference type="InterPro" id="IPR036396">
    <property type="entry name" value="Cyt_P450_sf"/>
</dbReference>
<dbReference type="PRINTS" id="PR00359">
    <property type="entry name" value="BP450"/>
</dbReference>
<gene>
    <name evidence="8" type="ORF">SAMN05421811_114207</name>
</gene>
<proteinExistence type="inferred from homology"/>
<dbReference type="PROSITE" id="PS00086">
    <property type="entry name" value="CYTOCHROME_P450"/>
    <property type="match status" value="1"/>
</dbReference>
<dbReference type="PRINTS" id="PR00385">
    <property type="entry name" value="P450"/>
</dbReference>
<evidence type="ECO:0000313" key="8">
    <source>
        <dbReference type="EMBL" id="SEU37441.1"/>
    </source>
</evidence>
<dbReference type="GO" id="GO:0020037">
    <property type="term" value="F:heme binding"/>
    <property type="evidence" value="ECO:0007669"/>
    <property type="project" value="InterPro"/>
</dbReference>
<protein>
    <submittedName>
        <fullName evidence="8">Cytochrome P450</fullName>
    </submittedName>
</protein>
<dbReference type="InterPro" id="IPR002397">
    <property type="entry name" value="Cyt_P450_B"/>
</dbReference>
<dbReference type="InterPro" id="IPR017972">
    <property type="entry name" value="Cyt_P450_CS"/>
</dbReference>
<dbReference type="GO" id="GO:0016705">
    <property type="term" value="F:oxidoreductase activity, acting on paired donors, with incorporation or reduction of molecular oxygen"/>
    <property type="evidence" value="ECO:0007669"/>
    <property type="project" value="InterPro"/>
</dbReference>
<dbReference type="PANTHER" id="PTHR46696:SF6">
    <property type="entry name" value="P450, PUTATIVE (EUROFUNG)-RELATED"/>
    <property type="match status" value="1"/>
</dbReference>
<accession>A0A1I0LC80</accession>
<dbReference type="AlphaFoldDB" id="A0A1I0LC80"/>
<evidence type="ECO:0000256" key="5">
    <source>
        <dbReference type="ARBA" id="ARBA00023004"/>
    </source>
</evidence>
<evidence type="ECO:0000256" key="3">
    <source>
        <dbReference type="ARBA" id="ARBA00022723"/>
    </source>
</evidence>
<dbReference type="OrthoDB" id="5241086at2"/>
<organism evidence="8 9">
    <name type="scientific">Nonomuraea wenchangensis</name>
    <dbReference type="NCBI Taxonomy" id="568860"/>
    <lineage>
        <taxon>Bacteria</taxon>
        <taxon>Bacillati</taxon>
        <taxon>Actinomycetota</taxon>
        <taxon>Actinomycetes</taxon>
        <taxon>Streptosporangiales</taxon>
        <taxon>Streptosporangiaceae</taxon>
        <taxon>Nonomuraea</taxon>
    </lineage>
</organism>
<dbReference type="GO" id="GO:0004497">
    <property type="term" value="F:monooxygenase activity"/>
    <property type="evidence" value="ECO:0007669"/>
    <property type="project" value="UniProtKB-KW"/>
</dbReference>
<comment type="similarity">
    <text evidence="1 7">Belongs to the cytochrome P450 family.</text>
</comment>
<dbReference type="SUPFAM" id="SSF48264">
    <property type="entry name" value="Cytochrome P450"/>
    <property type="match status" value="1"/>
</dbReference>
<evidence type="ECO:0000256" key="1">
    <source>
        <dbReference type="ARBA" id="ARBA00010617"/>
    </source>
</evidence>
<dbReference type="Proteomes" id="UP000199361">
    <property type="component" value="Unassembled WGS sequence"/>
</dbReference>
<dbReference type="GO" id="GO:0005506">
    <property type="term" value="F:iron ion binding"/>
    <property type="evidence" value="ECO:0007669"/>
    <property type="project" value="InterPro"/>
</dbReference>
<dbReference type="Gene3D" id="1.10.630.10">
    <property type="entry name" value="Cytochrome P450"/>
    <property type="match status" value="1"/>
</dbReference>
<keyword evidence="5 7" id="KW-0408">Iron</keyword>
<evidence type="ECO:0000256" key="7">
    <source>
        <dbReference type="RuleBase" id="RU000461"/>
    </source>
</evidence>
<dbReference type="PANTHER" id="PTHR46696">
    <property type="entry name" value="P450, PUTATIVE (EUROFUNG)-RELATED"/>
    <property type="match status" value="1"/>
</dbReference>
<evidence type="ECO:0000256" key="2">
    <source>
        <dbReference type="ARBA" id="ARBA00022617"/>
    </source>
</evidence>
<evidence type="ECO:0000313" key="9">
    <source>
        <dbReference type="Proteomes" id="UP000199361"/>
    </source>
</evidence>
<dbReference type="Pfam" id="PF00067">
    <property type="entry name" value="p450"/>
    <property type="match status" value="1"/>
</dbReference>
<reference evidence="8 9" key="1">
    <citation type="submission" date="2016-10" db="EMBL/GenBank/DDBJ databases">
        <authorList>
            <person name="de Groot N.N."/>
        </authorList>
    </citation>
    <scope>NUCLEOTIDE SEQUENCE [LARGE SCALE GENOMIC DNA]</scope>
    <source>
        <strain evidence="8 9">CGMCC 4.5598</strain>
    </source>
</reference>
<dbReference type="InterPro" id="IPR001128">
    <property type="entry name" value="Cyt_P450"/>
</dbReference>
<keyword evidence="3 7" id="KW-0479">Metal-binding</keyword>
<keyword evidence="4 7" id="KW-0560">Oxidoreductase</keyword>
<keyword evidence="2 7" id="KW-0349">Heme</keyword>
<keyword evidence="9" id="KW-1185">Reference proteome</keyword>
<evidence type="ECO:0000256" key="6">
    <source>
        <dbReference type="ARBA" id="ARBA00023033"/>
    </source>
</evidence>
<dbReference type="RefSeq" id="WP_091090000.1">
    <property type="nucleotide sequence ID" value="NZ_FOHX01000014.1"/>
</dbReference>
<dbReference type="EMBL" id="FOHX01000014">
    <property type="protein sequence ID" value="SEU37441.1"/>
    <property type="molecule type" value="Genomic_DNA"/>
</dbReference>
<evidence type="ECO:0000256" key="4">
    <source>
        <dbReference type="ARBA" id="ARBA00023002"/>
    </source>
</evidence>
<keyword evidence="6 7" id="KW-0503">Monooxygenase</keyword>
<dbReference type="STRING" id="568860.SAMN05421811_114207"/>
<sequence>MTDATRLPTFDLNEPGTQDELYERYADLRSKDRVAHSDRFGGYYMLTRYEDIKAALTQPDLFASGQGVTIPHFGLPIPAIPLEADPPEHKALRALLLPLFRPRQVAKFGEYVEKVTTELVDAFIERGEADLKAELCEVVPSRMTEHFLGLGDGEWQRLRSFGPKLLQTSREELLAENESVARELMSFFREVLDRKRADPQDDLLSLLVTAEVDGAPLAPDQVLGMAILVGEAGHATTIRSLTSTFFMLGRDTELRRRLIDDPELIPAAINEILRLEAPSQMFARTVTRDCEFAGHQFEAGDKVGILFGCGNRDEEVFERPDEVDLDRRPNPHLSFGVGIHRCVGEPLARLEMKIVIEQVLRRLPDYVLKHPDDAEWLPGFRRELAALPVTFTAGTRESA</sequence>
<dbReference type="FunFam" id="1.10.630.10:FF:000018">
    <property type="entry name" value="Cytochrome P450 monooxygenase"/>
    <property type="match status" value="1"/>
</dbReference>